<feature type="domain" description="Glycosyltransferase subfamily 4-like N-terminal" evidence="5">
    <location>
        <begin position="183"/>
        <end position="284"/>
    </location>
</feature>
<evidence type="ECO:0000256" key="2">
    <source>
        <dbReference type="ARBA" id="ARBA00022679"/>
    </source>
</evidence>
<name>A0A516GAH7_9MICO</name>
<dbReference type="InterPro" id="IPR001296">
    <property type="entry name" value="Glyco_trans_1"/>
</dbReference>
<dbReference type="Pfam" id="PF13439">
    <property type="entry name" value="Glyco_transf_4"/>
    <property type="match status" value="1"/>
</dbReference>
<dbReference type="Proteomes" id="UP000315395">
    <property type="component" value="Chromosome"/>
</dbReference>
<gene>
    <name evidence="6" type="ORF">FNH13_09375</name>
</gene>
<keyword evidence="2 6" id="KW-0808">Transferase</keyword>
<reference evidence="6 7" key="1">
    <citation type="submission" date="2019-07" db="EMBL/GenBank/DDBJ databases">
        <title>complete genome sequencing of Ornithinimicrobium sp. H23M54.</title>
        <authorList>
            <person name="Bae J.-W."/>
            <person name="Lee S.-Y."/>
        </authorList>
    </citation>
    <scope>NUCLEOTIDE SEQUENCE [LARGE SCALE GENOMIC DNA]</scope>
    <source>
        <strain evidence="6 7">H23M54</strain>
    </source>
</reference>
<organism evidence="6 7">
    <name type="scientific">Ornithinimicrobium ciconiae</name>
    <dbReference type="NCBI Taxonomy" id="2594265"/>
    <lineage>
        <taxon>Bacteria</taxon>
        <taxon>Bacillati</taxon>
        <taxon>Actinomycetota</taxon>
        <taxon>Actinomycetes</taxon>
        <taxon>Micrococcales</taxon>
        <taxon>Ornithinimicrobiaceae</taxon>
        <taxon>Ornithinimicrobium</taxon>
    </lineage>
</organism>
<feature type="compositionally biased region" description="Low complexity" evidence="3">
    <location>
        <begin position="135"/>
        <end position="146"/>
    </location>
</feature>
<keyword evidence="1" id="KW-0328">Glycosyltransferase</keyword>
<evidence type="ECO:0000256" key="1">
    <source>
        <dbReference type="ARBA" id="ARBA00022676"/>
    </source>
</evidence>
<proteinExistence type="predicted"/>
<dbReference type="InterPro" id="IPR028098">
    <property type="entry name" value="Glyco_trans_4-like_N"/>
</dbReference>
<evidence type="ECO:0000313" key="7">
    <source>
        <dbReference type="Proteomes" id="UP000315395"/>
    </source>
</evidence>
<dbReference type="KEGG" id="orz:FNH13_09375"/>
<dbReference type="SUPFAM" id="SSF53756">
    <property type="entry name" value="UDP-Glycosyltransferase/glycogen phosphorylase"/>
    <property type="match status" value="1"/>
</dbReference>
<dbReference type="PANTHER" id="PTHR12526">
    <property type="entry name" value="GLYCOSYLTRANSFERASE"/>
    <property type="match status" value="1"/>
</dbReference>
<feature type="region of interest" description="Disordered" evidence="3">
    <location>
        <begin position="118"/>
        <end position="156"/>
    </location>
</feature>
<dbReference type="Pfam" id="PF00534">
    <property type="entry name" value="Glycos_transf_1"/>
    <property type="match status" value="1"/>
</dbReference>
<dbReference type="Gene3D" id="3.40.50.2000">
    <property type="entry name" value="Glycogen Phosphorylase B"/>
    <property type="match status" value="2"/>
</dbReference>
<dbReference type="AlphaFoldDB" id="A0A516GAH7"/>
<sequence>MSSPSTDDTGPIPTVLHVPADELVHLPSVSGRPPRVAVLVYRDPDTDSRVLKTTATLRDAGADVLIIGSTPRGSERPPGHATGPDGLPIYRAPDLDLVRSFSAAARVWRRLRGRDPKTGAVLTEAHQQDSGAQEAAAPATRTPPTAEDQGAPRHTSDVVVPQSFLTRAKTLAVDAYMRTYQAGRLSYYWLGAVRETRRFAPDAVHANDGNTLAPAMLLKVLDGARIVYDSHELWLRRNVRQDRWFAPAVEALTERVGVAMSDGIITVSPSIVRWLQDTYRLRAAPSLVRNIPLREGAPPDPADGRLRELTGLRPGDRIVSYVGGITSGRGLEETVEALTLLPDHVHLVLLGFGSAEYVDGLVALAAERGVGERMHLAGQVPGPQVPQTLADADVAVVFVRPIVLSYLYSLPNKLFESIHAGLPIVAADLPDTAAVVREHGVGEVFDARTPAELAEAISDVLADPAAFRAASRRAAERLDWRFEAHELTDLYARVLRGARRGR</sequence>
<dbReference type="RefSeq" id="WP_143783202.1">
    <property type="nucleotide sequence ID" value="NZ_CP041616.1"/>
</dbReference>
<feature type="domain" description="Glycosyl transferase family 1" evidence="4">
    <location>
        <begin position="310"/>
        <end position="474"/>
    </location>
</feature>
<keyword evidence="7" id="KW-1185">Reference proteome</keyword>
<protein>
    <submittedName>
        <fullName evidence="6">Glycosyltransferase family 4 protein</fullName>
    </submittedName>
</protein>
<evidence type="ECO:0000259" key="5">
    <source>
        <dbReference type="Pfam" id="PF13439"/>
    </source>
</evidence>
<dbReference type="PANTHER" id="PTHR12526:SF510">
    <property type="entry name" value="D-INOSITOL 3-PHOSPHATE GLYCOSYLTRANSFERASE"/>
    <property type="match status" value="1"/>
</dbReference>
<dbReference type="EMBL" id="CP041616">
    <property type="protein sequence ID" value="QDO88524.1"/>
    <property type="molecule type" value="Genomic_DNA"/>
</dbReference>
<accession>A0A516GAH7</accession>
<evidence type="ECO:0000313" key="6">
    <source>
        <dbReference type="EMBL" id="QDO88524.1"/>
    </source>
</evidence>
<evidence type="ECO:0000259" key="4">
    <source>
        <dbReference type="Pfam" id="PF00534"/>
    </source>
</evidence>
<dbReference type="GO" id="GO:0016757">
    <property type="term" value="F:glycosyltransferase activity"/>
    <property type="evidence" value="ECO:0007669"/>
    <property type="project" value="UniProtKB-KW"/>
</dbReference>
<evidence type="ECO:0000256" key="3">
    <source>
        <dbReference type="SAM" id="MobiDB-lite"/>
    </source>
</evidence>
<dbReference type="OrthoDB" id="3335961at2"/>